<dbReference type="Proteomes" id="UP000578819">
    <property type="component" value="Unassembled WGS sequence"/>
</dbReference>
<keyword evidence="2" id="KW-1185">Reference proteome</keyword>
<dbReference type="PANTHER" id="PTHR43975">
    <property type="entry name" value="ZGC:101858"/>
    <property type="match status" value="1"/>
</dbReference>
<sequence>MGNAELPSHRRRNLDHDSRLLSLWRPQALRAPRTSVLSILNLRASQDEEPKGHNMFTGVAGRTYVVTGSASGIGAATTRLLAERGAKVIGCDLSDADIQADLSTPDGRQSLVDQVAKRGRIDAVLAVAGGGKTGLLATNYFGTIATLEGLRPLLAQSSAPRAVAVSSTSSLAPADERVMQACLDGDEAAALAYIDADPSLGGVAGAYGIAKRALNRWVRRSATTSEWAGAGIALNVVAPGVVDTPAASYILTSEEVRSAVEASAPQPFGGFPGRPEWVGELICWLASAANQFVTGQIIFADGGSEASLVKDVHWR</sequence>
<dbReference type="InterPro" id="IPR002347">
    <property type="entry name" value="SDR_fam"/>
</dbReference>
<evidence type="ECO:0000313" key="1">
    <source>
        <dbReference type="EMBL" id="MBB4959835.1"/>
    </source>
</evidence>
<name>A0A7W7SU77_9ACTN</name>
<proteinExistence type="predicted"/>
<dbReference type="InterPro" id="IPR036291">
    <property type="entry name" value="NAD(P)-bd_dom_sf"/>
</dbReference>
<dbReference type="SUPFAM" id="SSF51735">
    <property type="entry name" value="NAD(P)-binding Rossmann-fold domains"/>
    <property type="match status" value="1"/>
</dbReference>
<protein>
    <submittedName>
        <fullName evidence="1">NAD(P)-dependent dehydrogenase (Short-subunit alcohol dehydrogenase family)</fullName>
    </submittedName>
</protein>
<dbReference type="EMBL" id="JACHJW010000001">
    <property type="protein sequence ID" value="MBB4959835.1"/>
    <property type="molecule type" value="Genomic_DNA"/>
</dbReference>
<accession>A0A7W7SU77</accession>
<reference evidence="1 2" key="1">
    <citation type="submission" date="2020-08" db="EMBL/GenBank/DDBJ databases">
        <title>Sequencing the genomes of 1000 actinobacteria strains.</title>
        <authorList>
            <person name="Klenk H.-P."/>
        </authorList>
    </citation>
    <scope>NUCLEOTIDE SEQUENCE [LARGE SCALE GENOMIC DNA]</scope>
    <source>
        <strain evidence="1 2">DSM 45886</strain>
    </source>
</reference>
<dbReference type="PRINTS" id="PR00081">
    <property type="entry name" value="GDHRDH"/>
</dbReference>
<comment type="caution">
    <text evidence="1">The sequence shown here is derived from an EMBL/GenBank/DDBJ whole genome shotgun (WGS) entry which is preliminary data.</text>
</comment>
<dbReference type="Pfam" id="PF13561">
    <property type="entry name" value="adh_short_C2"/>
    <property type="match status" value="1"/>
</dbReference>
<dbReference type="PANTHER" id="PTHR43975:SF2">
    <property type="entry name" value="EG:BACR7A4.14 PROTEIN-RELATED"/>
    <property type="match status" value="1"/>
</dbReference>
<dbReference type="Gene3D" id="3.40.50.720">
    <property type="entry name" value="NAD(P)-binding Rossmann-like Domain"/>
    <property type="match status" value="1"/>
</dbReference>
<gene>
    <name evidence="1" type="ORF">FHR38_003568</name>
</gene>
<evidence type="ECO:0000313" key="2">
    <source>
        <dbReference type="Proteomes" id="UP000578819"/>
    </source>
</evidence>
<organism evidence="1 2">
    <name type="scientific">Micromonospora polyrhachis</name>
    <dbReference type="NCBI Taxonomy" id="1282883"/>
    <lineage>
        <taxon>Bacteria</taxon>
        <taxon>Bacillati</taxon>
        <taxon>Actinomycetota</taxon>
        <taxon>Actinomycetes</taxon>
        <taxon>Micromonosporales</taxon>
        <taxon>Micromonosporaceae</taxon>
        <taxon>Micromonospora</taxon>
    </lineage>
</organism>
<dbReference type="AlphaFoldDB" id="A0A7W7SU77"/>
<dbReference type="RefSeq" id="WP_221449068.1">
    <property type="nucleotide sequence ID" value="NZ_JACHJW010000001.1"/>
</dbReference>